<dbReference type="InterPro" id="IPR026988">
    <property type="entry name" value="YaaC-like"/>
</dbReference>
<feature type="region of interest" description="Disordered" evidence="1">
    <location>
        <begin position="46"/>
        <end position="69"/>
    </location>
</feature>
<dbReference type="Proteomes" id="UP000436027">
    <property type="component" value="Unassembled WGS sequence"/>
</dbReference>
<sequence>MSCESSAARANHCFRLGCAFRATRLVALLSTKQCVRRRHFGGGKMSSVTPTAVARAGRPPAARPGEPTAYNGRPIAAGVGSFRHPVSPRASVADLWSTMEIAAAAGETALQKTGALSLDAPAKLRLSAYVQQARQYYEAAIRAEPIAKPLLGYYFVLNTTKAYLTLRDHPSTVTPGIKHGIGQENGRLVGQYDFSQEHLQIQQDGVFHLLARSSGRGHVWSPGIMQISRLIPYLNESVDLYASAFNKRPSLIPIENTYIRASGKRPNRLAWLVVEVSRLALREADLSPRKLLDEAAAFAKSFDHVESDRDDVVKYESKPAVPYSAMPLALPGLREAFDRSLISRNRTLAHPRDNIVLSPHLGLLSAEALTFAVMLHLSNMVRYRPHHVEQLRGSSQWWLFTSWVDRACENFLLAMSSRISLEEHLIE</sequence>
<name>A0AAD3WZP3_MICMQ</name>
<evidence type="ECO:0000256" key="1">
    <source>
        <dbReference type="SAM" id="MobiDB-lite"/>
    </source>
</evidence>
<evidence type="ECO:0000313" key="3">
    <source>
        <dbReference type="Proteomes" id="UP000436027"/>
    </source>
</evidence>
<accession>A0AAD3WZP3</accession>
<comment type="caution">
    <text evidence="2">The sequence shown here is derived from an EMBL/GenBank/DDBJ whole genome shotgun (WGS) entry which is preliminary data.</text>
</comment>
<evidence type="ECO:0000313" key="2">
    <source>
        <dbReference type="EMBL" id="KAB1881550.1"/>
    </source>
</evidence>
<reference evidence="2 3" key="1">
    <citation type="submission" date="2019-09" db="EMBL/GenBank/DDBJ databases">
        <title>Whole genome sequencing of Microbacterium maritypicum.</title>
        <authorList>
            <person name="Lenchi N."/>
        </authorList>
    </citation>
    <scope>NUCLEOTIDE SEQUENCE [LARGE SCALE GENOMIC DNA]</scope>
    <source>
        <strain evidence="2 3">DSM 12512</strain>
    </source>
</reference>
<feature type="compositionally biased region" description="Low complexity" evidence="1">
    <location>
        <begin position="49"/>
        <end position="69"/>
    </location>
</feature>
<dbReference type="EMBL" id="WAAQ01000003">
    <property type="protein sequence ID" value="KAB1881550.1"/>
    <property type="molecule type" value="Genomic_DNA"/>
</dbReference>
<protein>
    <submittedName>
        <fullName evidence="2">Uncharacterized protein</fullName>
    </submittedName>
</protein>
<proteinExistence type="predicted"/>
<gene>
    <name evidence="2" type="ORF">F6W70_16950</name>
</gene>
<organism evidence="2 3">
    <name type="scientific">Microbacterium maritypicum</name>
    <name type="common">Microbacterium liquefaciens</name>
    <dbReference type="NCBI Taxonomy" id="33918"/>
    <lineage>
        <taxon>Bacteria</taxon>
        <taxon>Bacillati</taxon>
        <taxon>Actinomycetota</taxon>
        <taxon>Actinomycetes</taxon>
        <taxon>Micrococcales</taxon>
        <taxon>Microbacteriaceae</taxon>
        <taxon>Microbacterium</taxon>
    </lineage>
</organism>
<dbReference type="Pfam" id="PF14175">
    <property type="entry name" value="YaaC"/>
    <property type="match status" value="1"/>
</dbReference>
<dbReference type="AlphaFoldDB" id="A0AAD3WZP3"/>